<accession>A0A5J9T017</accession>
<dbReference type="Proteomes" id="UP000324897">
    <property type="component" value="Unassembled WGS sequence"/>
</dbReference>
<name>A0A5J9T017_9POAL</name>
<dbReference type="AlphaFoldDB" id="A0A5J9T017"/>
<dbReference type="Gramene" id="TVU04577">
    <property type="protein sequence ID" value="TVU04577"/>
    <property type="gene ID" value="EJB05_47693"/>
</dbReference>
<organism evidence="1 2">
    <name type="scientific">Eragrostis curvula</name>
    <name type="common">weeping love grass</name>
    <dbReference type="NCBI Taxonomy" id="38414"/>
    <lineage>
        <taxon>Eukaryota</taxon>
        <taxon>Viridiplantae</taxon>
        <taxon>Streptophyta</taxon>
        <taxon>Embryophyta</taxon>
        <taxon>Tracheophyta</taxon>
        <taxon>Spermatophyta</taxon>
        <taxon>Magnoliopsida</taxon>
        <taxon>Liliopsida</taxon>
        <taxon>Poales</taxon>
        <taxon>Poaceae</taxon>
        <taxon>PACMAD clade</taxon>
        <taxon>Chloridoideae</taxon>
        <taxon>Eragrostideae</taxon>
        <taxon>Eragrostidinae</taxon>
        <taxon>Eragrostis</taxon>
    </lineage>
</organism>
<protein>
    <submittedName>
        <fullName evidence="1">Uncharacterized protein</fullName>
    </submittedName>
</protein>
<sequence length="62" mass="7457">MPKLLLRHRPFGSYSDCQKIHFYKHSDYKDAGYTLAIQATEYTLKLRRLRQSSRTLYLYVDV</sequence>
<evidence type="ECO:0000313" key="2">
    <source>
        <dbReference type="Proteomes" id="UP000324897"/>
    </source>
</evidence>
<keyword evidence="2" id="KW-1185">Reference proteome</keyword>
<evidence type="ECO:0000313" key="1">
    <source>
        <dbReference type="EMBL" id="TVU04577.1"/>
    </source>
</evidence>
<dbReference type="EMBL" id="RWGY01000051">
    <property type="protein sequence ID" value="TVU04577.1"/>
    <property type="molecule type" value="Genomic_DNA"/>
</dbReference>
<gene>
    <name evidence="1" type="ORF">EJB05_47693</name>
</gene>
<feature type="non-terminal residue" evidence="1">
    <location>
        <position position="1"/>
    </location>
</feature>
<comment type="caution">
    <text evidence="1">The sequence shown here is derived from an EMBL/GenBank/DDBJ whole genome shotgun (WGS) entry which is preliminary data.</text>
</comment>
<reference evidence="1 2" key="1">
    <citation type="journal article" date="2019" name="Sci. Rep.">
        <title>A high-quality genome of Eragrostis curvula grass provides insights into Poaceae evolution and supports new strategies to enhance forage quality.</title>
        <authorList>
            <person name="Carballo J."/>
            <person name="Santos B.A.C.M."/>
            <person name="Zappacosta D."/>
            <person name="Garbus I."/>
            <person name="Selva J.P."/>
            <person name="Gallo C.A."/>
            <person name="Diaz A."/>
            <person name="Albertini E."/>
            <person name="Caccamo M."/>
            <person name="Echenique V."/>
        </authorList>
    </citation>
    <scope>NUCLEOTIDE SEQUENCE [LARGE SCALE GENOMIC DNA]</scope>
    <source>
        <strain evidence="2">cv. Victoria</strain>
        <tissue evidence="1">Leaf</tissue>
    </source>
</reference>
<proteinExistence type="predicted"/>